<evidence type="ECO:0000256" key="2">
    <source>
        <dbReference type="ARBA" id="ARBA00013346"/>
    </source>
</evidence>
<dbReference type="CDD" id="cd02440">
    <property type="entry name" value="AdoMet_MTases"/>
    <property type="match status" value="1"/>
</dbReference>
<keyword evidence="5" id="KW-1185">Reference proteome</keyword>
<reference evidence="4 5" key="1">
    <citation type="submission" date="2016-10" db="EMBL/GenBank/DDBJ databases">
        <authorList>
            <person name="de Groot N.N."/>
        </authorList>
    </citation>
    <scope>NUCLEOTIDE SEQUENCE [LARGE SCALE GENOMIC DNA]</scope>
    <source>
        <strain evidence="4 5">IPL20</strain>
    </source>
</reference>
<dbReference type="InterPro" id="IPR029063">
    <property type="entry name" value="SAM-dependent_MTases_sf"/>
</dbReference>
<dbReference type="InterPro" id="IPR000682">
    <property type="entry name" value="PCMT"/>
</dbReference>
<keyword evidence="4" id="KW-0808">Transferase</keyword>
<organism evidence="4 5">
    <name type="scientific">Devosia crocina</name>
    <dbReference type="NCBI Taxonomy" id="429728"/>
    <lineage>
        <taxon>Bacteria</taxon>
        <taxon>Pseudomonadati</taxon>
        <taxon>Pseudomonadota</taxon>
        <taxon>Alphaproteobacteria</taxon>
        <taxon>Hyphomicrobiales</taxon>
        <taxon>Devosiaceae</taxon>
        <taxon>Devosia</taxon>
    </lineage>
</organism>
<dbReference type="GO" id="GO:0032259">
    <property type="term" value="P:methylation"/>
    <property type="evidence" value="ECO:0007669"/>
    <property type="project" value="UniProtKB-KW"/>
</dbReference>
<dbReference type="Gene3D" id="3.40.50.150">
    <property type="entry name" value="Vaccinia Virus protein VP39"/>
    <property type="match status" value="1"/>
</dbReference>
<dbReference type="GO" id="GO:0004719">
    <property type="term" value="F:protein-L-isoaspartate (D-aspartate) O-methyltransferase activity"/>
    <property type="evidence" value="ECO:0007669"/>
    <property type="project" value="InterPro"/>
</dbReference>
<dbReference type="AlphaFoldDB" id="A0A1I7NC90"/>
<evidence type="ECO:0000256" key="1">
    <source>
        <dbReference type="ARBA" id="ARBA00005369"/>
    </source>
</evidence>
<dbReference type="Proteomes" id="UP000199074">
    <property type="component" value="Unassembled WGS sequence"/>
</dbReference>
<dbReference type="Pfam" id="PF01135">
    <property type="entry name" value="PCMT"/>
    <property type="match status" value="1"/>
</dbReference>
<gene>
    <name evidence="4" type="ORF">SAMN05216456_1555</name>
</gene>
<dbReference type="STRING" id="429728.SAMN05216456_1555"/>
<dbReference type="EMBL" id="FPCK01000001">
    <property type="protein sequence ID" value="SFV32166.1"/>
    <property type="molecule type" value="Genomic_DNA"/>
</dbReference>
<protein>
    <recommendedName>
        <fullName evidence="2">Protein-L-isoaspartate O-methyltransferase</fullName>
    </recommendedName>
    <alternativeName>
        <fullName evidence="3">Protein L-isoaspartyl methyltransferase</fullName>
    </alternativeName>
</protein>
<sequence length="215" mass="23451">MTDFRQARLSMIDTQLRPAGVTTANVLRAITAVPRERFVLEGREPVSYVDDLQPLEGGRFILSPVHAARMIQLAEISSLDRVLDVGTASGYSSAVLSHMARHVVALEEDASLAATARQHVVELGLDNVEIRDGWLDAVKGESFNVILVQGALDCRPDELIALLEPNGRLVVPVLRSGVANVQVFRQDSGGVMFASEFDATMPRLRTSVPAQEFVF</sequence>
<evidence type="ECO:0000313" key="4">
    <source>
        <dbReference type="EMBL" id="SFV32166.1"/>
    </source>
</evidence>
<dbReference type="PANTHER" id="PTHR11579:SF18">
    <property type="entry name" value="PROTEIN-L-ISOASPARTATE O-METHYLTRANSFERASE"/>
    <property type="match status" value="1"/>
</dbReference>
<comment type="similarity">
    <text evidence="1">Belongs to the methyltransferase superfamily. L-isoaspartyl/D-aspartyl protein methyltransferase family.</text>
</comment>
<dbReference type="OrthoDB" id="9798496at2"/>
<proteinExistence type="inferred from homology"/>
<name>A0A1I7NC90_9HYPH</name>
<accession>A0A1I7NC90</accession>
<dbReference type="GO" id="GO:0005737">
    <property type="term" value="C:cytoplasm"/>
    <property type="evidence" value="ECO:0007669"/>
    <property type="project" value="TreeGrafter"/>
</dbReference>
<dbReference type="SUPFAM" id="SSF53335">
    <property type="entry name" value="S-adenosyl-L-methionine-dependent methyltransferases"/>
    <property type="match status" value="1"/>
</dbReference>
<evidence type="ECO:0000313" key="5">
    <source>
        <dbReference type="Proteomes" id="UP000199074"/>
    </source>
</evidence>
<keyword evidence="4" id="KW-0489">Methyltransferase</keyword>
<dbReference type="PANTHER" id="PTHR11579">
    <property type="entry name" value="PROTEIN-L-ISOASPARTATE O-METHYLTRANSFERASE"/>
    <property type="match status" value="1"/>
</dbReference>
<evidence type="ECO:0000256" key="3">
    <source>
        <dbReference type="ARBA" id="ARBA00030757"/>
    </source>
</evidence>